<keyword evidence="2" id="KW-1185">Reference proteome</keyword>
<dbReference type="Proteomes" id="UP000516151">
    <property type="component" value="Segment"/>
</dbReference>
<protein>
    <submittedName>
        <fullName evidence="1">Uncharacterized protein</fullName>
    </submittedName>
</protein>
<organism evidence="1 2">
    <name type="scientific">Streptomyces phage Faust</name>
    <dbReference type="NCBI Taxonomy" id="2767565"/>
    <lineage>
        <taxon>Viruses</taxon>
        <taxon>Duplodnaviria</taxon>
        <taxon>Heunggongvirae</taxon>
        <taxon>Uroviricota</taxon>
        <taxon>Caudoviricetes</taxon>
        <taxon>Stanwilliamsviridae</taxon>
        <taxon>Loccivirinae</taxon>
        <taxon>Faustvirus</taxon>
        <taxon>Faustvirus faust</taxon>
    </lineage>
</organism>
<name>A0A7G9UZ63_9CAUD</name>
<sequence length="40" mass="4518">MFKHMIVTWLRCLCGKLHTAGGISRTTKCQCGLGLWEQIP</sequence>
<gene>
    <name evidence="1" type="primary">246</name>
    <name evidence="1" type="ORF">SEA_FAUST_246</name>
</gene>
<dbReference type="KEGG" id="vg:77927541"/>
<dbReference type="EMBL" id="MT684598">
    <property type="protein sequence ID" value="QNN99318.1"/>
    <property type="molecule type" value="Genomic_DNA"/>
</dbReference>
<dbReference type="GeneID" id="77927541"/>
<evidence type="ECO:0000313" key="2">
    <source>
        <dbReference type="Proteomes" id="UP000516151"/>
    </source>
</evidence>
<evidence type="ECO:0000313" key="1">
    <source>
        <dbReference type="EMBL" id="QNN99318.1"/>
    </source>
</evidence>
<reference evidence="1 2" key="1">
    <citation type="submission" date="2020-06" db="EMBL/GenBank/DDBJ databases">
        <authorList>
            <person name="Arora M.N."/>
            <person name="Dalling M.T."/>
            <person name="Dawson S.P.M."/>
            <person name="Elia S.N."/>
            <person name="Burke B."/>
            <person name="Shaffer C.D."/>
            <person name="Weston-Hafer K.A."/>
            <person name="Garlena R.A."/>
            <person name="Russell D.A."/>
            <person name="Pope W.H."/>
            <person name="Jacobs-Sera D."/>
            <person name="Hatfull G.F."/>
        </authorList>
    </citation>
    <scope>NUCLEOTIDE SEQUENCE [LARGE SCALE GENOMIC DNA]</scope>
</reference>
<dbReference type="RefSeq" id="YP_010651825.1">
    <property type="nucleotide sequence ID" value="NC_070783.1"/>
</dbReference>
<accession>A0A7G9UZ63</accession>
<proteinExistence type="predicted"/>